<keyword evidence="8" id="KW-0408">Iron</keyword>
<dbReference type="Proteomes" id="UP000035352">
    <property type="component" value="Chromosome"/>
</dbReference>
<dbReference type="InterPro" id="IPR039426">
    <property type="entry name" value="TonB-dep_rcpt-like"/>
</dbReference>
<evidence type="ECO:0000259" key="18">
    <source>
        <dbReference type="Pfam" id="PF00593"/>
    </source>
</evidence>
<dbReference type="SUPFAM" id="SSF56935">
    <property type="entry name" value="Porins"/>
    <property type="match status" value="1"/>
</dbReference>
<protein>
    <submittedName>
        <fullName evidence="20">Porin</fullName>
    </submittedName>
</protein>
<evidence type="ECO:0000256" key="3">
    <source>
        <dbReference type="ARBA" id="ARBA00022448"/>
    </source>
</evidence>
<evidence type="ECO:0000256" key="17">
    <source>
        <dbReference type="SAM" id="MobiDB-lite"/>
    </source>
</evidence>
<gene>
    <name evidence="20" type="ORF">AAW51_1116</name>
</gene>
<dbReference type="STRING" id="413882.AAW51_1116"/>
<dbReference type="GO" id="GO:0038023">
    <property type="term" value="F:signaling receptor activity"/>
    <property type="evidence" value="ECO:0007669"/>
    <property type="project" value="InterPro"/>
</dbReference>
<evidence type="ECO:0000313" key="21">
    <source>
        <dbReference type="Proteomes" id="UP000035352"/>
    </source>
</evidence>
<evidence type="ECO:0000256" key="8">
    <source>
        <dbReference type="ARBA" id="ARBA00023004"/>
    </source>
</evidence>
<dbReference type="GO" id="GO:0009279">
    <property type="term" value="C:cell outer membrane"/>
    <property type="evidence" value="ECO:0007669"/>
    <property type="project" value="UniProtKB-SubCell"/>
</dbReference>
<dbReference type="KEGG" id="pbh:AAW51_1116"/>
<organism evidence="20 21">
    <name type="scientific">Caldimonas brevitalea</name>
    <dbReference type="NCBI Taxonomy" id="413882"/>
    <lineage>
        <taxon>Bacteria</taxon>
        <taxon>Pseudomonadati</taxon>
        <taxon>Pseudomonadota</taxon>
        <taxon>Betaproteobacteria</taxon>
        <taxon>Burkholderiales</taxon>
        <taxon>Sphaerotilaceae</taxon>
        <taxon>Caldimonas</taxon>
    </lineage>
</organism>
<keyword evidence="7" id="KW-0732">Signal</keyword>
<evidence type="ECO:0000256" key="9">
    <source>
        <dbReference type="ARBA" id="ARBA00023065"/>
    </source>
</evidence>
<comment type="subcellular location">
    <subcellularLocation>
        <location evidence="1 14">Cell outer membrane</location>
        <topology evidence="1 14">Multi-pass membrane protein</topology>
    </subcellularLocation>
</comment>
<dbReference type="FunFam" id="2.170.130.10:FF:000010">
    <property type="entry name" value="Ferripyoverdine receptor"/>
    <property type="match status" value="1"/>
</dbReference>
<dbReference type="PATRIC" id="fig|413882.6.peg.1176"/>
<dbReference type="Gene3D" id="2.40.170.20">
    <property type="entry name" value="TonB-dependent receptor, beta-barrel domain"/>
    <property type="match status" value="1"/>
</dbReference>
<evidence type="ECO:0000256" key="4">
    <source>
        <dbReference type="ARBA" id="ARBA00022452"/>
    </source>
</evidence>
<dbReference type="Pfam" id="PF07715">
    <property type="entry name" value="Plug"/>
    <property type="match status" value="1"/>
</dbReference>
<dbReference type="InterPro" id="IPR010105">
    <property type="entry name" value="TonB_sidphr_rcpt"/>
</dbReference>
<dbReference type="PANTHER" id="PTHR32552:SF74">
    <property type="entry name" value="HYDROXAMATE SIDEROPHORE RECEPTOR FHUE"/>
    <property type="match status" value="1"/>
</dbReference>
<dbReference type="InterPro" id="IPR000531">
    <property type="entry name" value="Beta-barrel_TonB"/>
</dbReference>
<evidence type="ECO:0000256" key="16">
    <source>
        <dbReference type="RuleBase" id="RU003357"/>
    </source>
</evidence>
<keyword evidence="9" id="KW-0406">Ion transport</keyword>
<proteinExistence type="inferred from homology"/>
<dbReference type="InterPro" id="IPR036942">
    <property type="entry name" value="Beta-barrel_TonB_sf"/>
</dbReference>
<dbReference type="PROSITE" id="PS52016">
    <property type="entry name" value="TONB_DEPENDENT_REC_3"/>
    <property type="match status" value="1"/>
</dbReference>
<keyword evidence="12" id="KW-0675">Receptor</keyword>
<feature type="domain" description="TonB-dependent receptor plug" evidence="19">
    <location>
        <begin position="56"/>
        <end position="156"/>
    </location>
</feature>
<comment type="similarity">
    <text evidence="2 14 16">Belongs to the TonB-dependent receptor family.</text>
</comment>
<keyword evidence="4 14" id="KW-1134">Transmembrane beta strand</keyword>
<evidence type="ECO:0000256" key="6">
    <source>
        <dbReference type="ARBA" id="ARBA00022692"/>
    </source>
</evidence>
<evidence type="ECO:0000256" key="5">
    <source>
        <dbReference type="ARBA" id="ARBA00022496"/>
    </source>
</evidence>
<keyword evidence="13 14" id="KW-0998">Cell outer membrane</keyword>
<evidence type="ECO:0000256" key="13">
    <source>
        <dbReference type="ARBA" id="ARBA00023237"/>
    </source>
</evidence>
<keyword evidence="11 14" id="KW-0472">Membrane</keyword>
<evidence type="ECO:0000256" key="2">
    <source>
        <dbReference type="ARBA" id="ARBA00009810"/>
    </source>
</evidence>
<keyword evidence="21" id="KW-1185">Reference proteome</keyword>
<evidence type="ECO:0000256" key="14">
    <source>
        <dbReference type="PROSITE-ProRule" id="PRU01360"/>
    </source>
</evidence>
<evidence type="ECO:0000256" key="12">
    <source>
        <dbReference type="ARBA" id="ARBA00023170"/>
    </source>
</evidence>
<keyword evidence="6 14" id="KW-0812">Transmembrane</keyword>
<feature type="region of interest" description="Disordered" evidence="17">
    <location>
        <begin position="541"/>
        <end position="561"/>
    </location>
</feature>
<feature type="domain" description="TonB-dependent receptor-like beta-barrel" evidence="18">
    <location>
        <begin position="264"/>
        <end position="677"/>
    </location>
</feature>
<name>A0A0G3BEU4_9BURK</name>
<evidence type="ECO:0000256" key="11">
    <source>
        <dbReference type="ARBA" id="ARBA00023136"/>
    </source>
</evidence>
<evidence type="ECO:0000256" key="1">
    <source>
        <dbReference type="ARBA" id="ARBA00004571"/>
    </source>
</evidence>
<dbReference type="InterPro" id="IPR010917">
    <property type="entry name" value="TonB_rcpt_CS"/>
</dbReference>
<accession>A0A0G3BEU4</accession>
<reference evidence="20 21" key="1">
    <citation type="submission" date="2015-05" db="EMBL/GenBank/DDBJ databases">
        <authorList>
            <person name="Tang B."/>
            <person name="Yu Y."/>
        </authorList>
    </citation>
    <scope>NUCLEOTIDE SEQUENCE [LARGE SCALE GENOMIC DNA]</scope>
    <source>
        <strain evidence="20 21">DSM 7029</strain>
    </source>
</reference>
<dbReference type="InterPro" id="IPR012910">
    <property type="entry name" value="Plug_dom"/>
</dbReference>
<dbReference type="GO" id="GO:0015344">
    <property type="term" value="F:siderophore uptake transmembrane transporter activity"/>
    <property type="evidence" value="ECO:0007669"/>
    <property type="project" value="TreeGrafter"/>
</dbReference>
<keyword evidence="5" id="KW-0410">Iron transport</keyword>
<keyword evidence="3 14" id="KW-0813">Transport</keyword>
<dbReference type="CDD" id="cd01347">
    <property type="entry name" value="ligand_gated_channel"/>
    <property type="match status" value="1"/>
</dbReference>
<evidence type="ECO:0000256" key="15">
    <source>
        <dbReference type="PROSITE-ProRule" id="PRU10144"/>
    </source>
</evidence>
<dbReference type="EMBL" id="CP011371">
    <property type="protein sequence ID" value="AKJ27807.1"/>
    <property type="molecule type" value="Genomic_DNA"/>
</dbReference>
<dbReference type="NCBIfam" id="NF007447">
    <property type="entry name" value="PRK10003.1"/>
    <property type="match status" value="1"/>
</dbReference>
<evidence type="ECO:0000256" key="7">
    <source>
        <dbReference type="ARBA" id="ARBA00022729"/>
    </source>
</evidence>
<dbReference type="InterPro" id="IPR037066">
    <property type="entry name" value="Plug_dom_sf"/>
</dbReference>
<dbReference type="PROSITE" id="PS01156">
    <property type="entry name" value="TONB_DEPENDENT_REC_2"/>
    <property type="match status" value="1"/>
</dbReference>
<keyword evidence="10 16" id="KW-0798">TonB box</keyword>
<dbReference type="Pfam" id="PF00593">
    <property type="entry name" value="TonB_dep_Rec_b-barrel"/>
    <property type="match status" value="1"/>
</dbReference>
<dbReference type="Gene3D" id="2.170.130.10">
    <property type="entry name" value="TonB-dependent receptor, plug domain"/>
    <property type="match status" value="1"/>
</dbReference>
<dbReference type="GO" id="GO:0015891">
    <property type="term" value="P:siderophore transport"/>
    <property type="evidence" value="ECO:0007669"/>
    <property type="project" value="InterPro"/>
</dbReference>
<evidence type="ECO:0000259" key="19">
    <source>
        <dbReference type="Pfam" id="PF07715"/>
    </source>
</evidence>
<dbReference type="NCBIfam" id="TIGR01783">
    <property type="entry name" value="TonB-siderophor"/>
    <property type="match status" value="1"/>
</dbReference>
<sequence>MLWAVQGPAWAQAGAASDAALPAYTVKAQAPKATTEGTRSYTTGQAGTATPLGLSLRDTPQSVSVVTQQRIEDQGLRSVLDVIDNGVGVSVHRFETNRVDFISRGFKITNLMIDGVPTTWDSTWSAGEAVSSLALYDRVEIVRGATGLTSGTGDPSAAVNLVRKRATSKTFTGTGDLGVGSRNQRRGMVDLSAPLNESGSVRARMVGEFERADSWVDLKQDETKTLYGTLTADLTPQTQLSVGISRQDNDSDSPMWGGLPYWYADGTTADWPRSKTTSARWARWDSEYENAFAELEHRFDNGWKARASVSHGDRRSDTPLLYMYGAPDRTTGLGLATWPGWYGTRSEQDDVGLSATGPWRLAGRVHEAAFGYAYSKNRFRADSRTADLGLAGNFNTWDGSYPEPAWSPWTFYQKDHTEQQAVYGVVRLNLADPLRVILGARVTNYEKTGFDANGNTLFQMEVDREFTPYLGLIYDLNDTYTAYASYTDIFQPQQLRDIHSRYLDPVLGKSTEAGIKGEFLGGRLNAALSVFQIKQDKLGQATDENVPGSAPPEAAYEESEGATSKGFEIEISGELQPGWSVSAGYTQFRLKDADGEDVNTIYPRKLLRLFTAYRLPGEWSALTVGGGVNWQSRTWTETTNPAGAPARIEQKAYALVDLMARYDIGKQWSAQVNVSNLFDKKFYGLSDAFDQITYGEPRTVTASVRYKF</sequence>
<evidence type="ECO:0000256" key="10">
    <source>
        <dbReference type="ARBA" id="ARBA00023077"/>
    </source>
</evidence>
<evidence type="ECO:0000313" key="20">
    <source>
        <dbReference type="EMBL" id="AKJ27807.1"/>
    </source>
</evidence>
<dbReference type="PANTHER" id="PTHR32552">
    <property type="entry name" value="FERRICHROME IRON RECEPTOR-RELATED"/>
    <property type="match status" value="1"/>
</dbReference>
<dbReference type="AlphaFoldDB" id="A0A0G3BEU4"/>
<feature type="short sequence motif" description="TonB C-terminal box" evidence="15">
    <location>
        <begin position="691"/>
        <end position="708"/>
    </location>
</feature>